<evidence type="ECO:0000313" key="3">
    <source>
        <dbReference type="Proteomes" id="UP000030765"/>
    </source>
</evidence>
<dbReference type="GO" id="GO:0016874">
    <property type="term" value="F:ligase activity"/>
    <property type="evidence" value="ECO:0007669"/>
    <property type="project" value="UniProtKB-KW"/>
</dbReference>
<name>A0A084WR90_ANOSI</name>
<keyword evidence="1" id="KW-0436">Ligase</keyword>
<gene>
    <name evidence="1" type="ORF">ZHAS_00020996</name>
</gene>
<reference evidence="1 3" key="1">
    <citation type="journal article" date="2014" name="BMC Genomics">
        <title>Genome sequence of Anopheles sinensis provides insight into genetics basis of mosquito competence for malaria parasites.</title>
        <authorList>
            <person name="Zhou D."/>
            <person name="Zhang D."/>
            <person name="Ding G."/>
            <person name="Shi L."/>
            <person name="Hou Q."/>
            <person name="Ye Y."/>
            <person name="Xu Y."/>
            <person name="Zhou H."/>
            <person name="Xiong C."/>
            <person name="Li S."/>
            <person name="Yu J."/>
            <person name="Hong S."/>
            <person name="Yu X."/>
            <person name="Zou P."/>
            <person name="Chen C."/>
            <person name="Chang X."/>
            <person name="Wang W."/>
            <person name="Lv Y."/>
            <person name="Sun Y."/>
            <person name="Ma L."/>
            <person name="Shen B."/>
            <person name="Zhu C."/>
        </authorList>
    </citation>
    <scope>NUCLEOTIDE SEQUENCE [LARGE SCALE GENOMIC DNA]</scope>
</reference>
<organism evidence="1">
    <name type="scientific">Anopheles sinensis</name>
    <name type="common">Mosquito</name>
    <dbReference type="NCBI Taxonomy" id="74873"/>
    <lineage>
        <taxon>Eukaryota</taxon>
        <taxon>Metazoa</taxon>
        <taxon>Ecdysozoa</taxon>
        <taxon>Arthropoda</taxon>
        <taxon>Hexapoda</taxon>
        <taxon>Insecta</taxon>
        <taxon>Pterygota</taxon>
        <taxon>Neoptera</taxon>
        <taxon>Endopterygota</taxon>
        <taxon>Diptera</taxon>
        <taxon>Nematocera</taxon>
        <taxon>Culicoidea</taxon>
        <taxon>Culicidae</taxon>
        <taxon>Anophelinae</taxon>
        <taxon>Anopheles</taxon>
    </lineage>
</organism>
<keyword evidence="3" id="KW-1185">Reference proteome</keyword>
<evidence type="ECO:0000313" key="2">
    <source>
        <dbReference type="EnsemblMetazoa" id="ASIC020996-PA"/>
    </source>
</evidence>
<protein>
    <submittedName>
        <fullName evidence="1 2">Asparagine--tRNA ligase</fullName>
    </submittedName>
</protein>
<dbReference type="EMBL" id="KE525404">
    <property type="protein sequence ID" value="KFB52734.1"/>
    <property type="molecule type" value="Genomic_DNA"/>
</dbReference>
<dbReference type="VEuPathDB" id="VectorBase:ASIC020996"/>
<dbReference type="AlphaFoldDB" id="A0A084WR90"/>
<dbReference type="EnsemblMetazoa" id="ASIC020996-RA">
    <property type="protein sequence ID" value="ASIC020996-PA"/>
    <property type="gene ID" value="ASIC020996"/>
</dbReference>
<reference evidence="2" key="2">
    <citation type="submission" date="2020-05" db="UniProtKB">
        <authorList>
            <consortium name="EnsemblMetazoa"/>
        </authorList>
    </citation>
    <scope>IDENTIFICATION</scope>
</reference>
<evidence type="ECO:0000313" key="1">
    <source>
        <dbReference type="EMBL" id="KFB52734.1"/>
    </source>
</evidence>
<dbReference type="Proteomes" id="UP000030765">
    <property type="component" value="Unassembled WGS sequence"/>
</dbReference>
<accession>A0A084WR90</accession>
<dbReference type="EMBL" id="ATLV01025994">
    <property type="status" value="NOT_ANNOTATED_CDS"/>
    <property type="molecule type" value="Genomic_DNA"/>
</dbReference>
<sequence length="297" mass="33773">MRTIHFGRWNDPTGRIKLCRLRRVSVLQDFLRLNRGTQANCQTGEPVLRYQTEPFDDRCQTDRRYTVFRFELNLTTKLQYGFFVRRYPTVTMHRLDSSKHLVTLITDRYPTLQMETVSFLMKYTYLCLPNPLRSGFLLINARSGAAEERLGWFFVERDSILAFSPLLSPGAGGALRSTTKPGSGGLVTVEGAVELPRLDTFETSERPEMEDVPGTATVIGRLNGLWLDTDTICLSNSDSTDLSDGARLMFTKGTAAFNCAEVIEEFLAIFTWFNRFLLIFAVRFPTPFNGAACKRKE</sequence>
<proteinExistence type="predicted"/>